<dbReference type="SUPFAM" id="SSF53187">
    <property type="entry name" value="Zn-dependent exopeptidases"/>
    <property type="match status" value="1"/>
</dbReference>
<feature type="domain" description="Peptidase M20 dimerisation" evidence="1">
    <location>
        <begin position="186"/>
        <end position="275"/>
    </location>
</feature>
<dbReference type="InterPro" id="IPR036264">
    <property type="entry name" value="Bact_exopeptidase_dim_dom"/>
</dbReference>
<dbReference type="NCBIfam" id="TIGR01891">
    <property type="entry name" value="amidohydrolases"/>
    <property type="match status" value="1"/>
</dbReference>
<dbReference type="InterPro" id="IPR017439">
    <property type="entry name" value="Amidohydrolase"/>
</dbReference>
<dbReference type="PANTHER" id="PTHR30575:SF0">
    <property type="entry name" value="XAA-ARG DIPEPTIDASE"/>
    <property type="match status" value="1"/>
</dbReference>
<dbReference type="Proteomes" id="UP000283880">
    <property type="component" value="Unassembled WGS sequence"/>
</dbReference>
<proteinExistence type="predicted"/>
<gene>
    <name evidence="2" type="ORF">DWV29_08970</name>
</gene>
<dbReference type="AlphaFoldDB" id="A0A413FGE5"/>
<dbReference type="GO" id="GO:0016805">
    <property type="term" value="F:dipeptidase activity"/>
    <property type="evidence" value="ECO:0007669"/>
    <property type="project" value="TreeGrafter"/>
</dbReference>
<organism evidence="2 3">
    <name type="scientific">Enterocloster asparagiformis</name>
    <dbReference type="NCBI Taxonomy" id="333367"/>
    <lineage>
        <taxon>Bacteria</taxon>
        <taxon>Bacillati</taxon>
        <taxon>Bacillota</taxon>
        <taxon>Clostridia</taxon>
        <taxon>Lachnospirales</taxon>
        <taxon>Lachnospiraceae</taxon>
        <taxon>Enterocloster</taxon>
    </lineage>
</organism>
<dbReference type="InterPro" id="IPR052030">
    <property type="entry name" value="Peptidase_M20/M20A_hydrolases"/>
</dbReference>
<dbReference type="RefSeq" id="WP_117777289.1">
    <property type="nucleotide sequence ID" value="NZ_QSBM01000006.1"/>
</dbReference>
<dbReference type="Pfam" id="PF07687">
    <property type="entry name" value="M20_dimer"/>
    <property type="match status" value="1"/>
</dbReference>
<dbReference type="FunFam" id="3.30.70.360:FF:000004">
    <property type="entry name" value="Peptidase M20 domain-containing protein 2"/>
    <property type="match status" value="1"/>
</dbReference>
<dbReference type="EMBL" id="QSBM01000006">
    <property type="protein sequence ID" value="RGX29847.1"/>
    <property type="molecule type" value="Genomic_DNA"/>
</dbReference>
<dbReference type="InterPro" id="IPR017145">
    <property type="entry name" value="Aminobenzoyl-glu_utiliz_pB"/>
</dbReference>
<dbReference type="InterPro" id="IPR002933">
    <property type="entry name" value="Peptidase_M20"/>
</dbReference>
<dbReference type="GO" id="GO:0071713">
    <property type="term" value="F:para-aminobenzoyl-glutamate hydrolase activity"/>
    <property type="evidence" value="ECO:0007669"/>
    <property type="project" value="TreeGrafter"/>
</dbReference>
<evidence type="ECO:0000313" key="3">
    <source>
        <dbReference type="Proteomes" id="UP000283880"/>
    </source>
</evidence>
<name>A0A413FGE5_9FIRM</name>
<dbReference type="Pfam" id="PF01546">
    <property type="entry name" value="Peptidase_M20"/>
    <property type="match status" value="1"/>
</dbReference>
<dbReference type="SUPFAM" id="SSF55031">
    <property type="entry name" value="Bacterial exopeptidase dimerisation domain"/>
    <property type="match status" value="1"/>
</dbReference>
<evidence type="ECO:0000313" key="2">
    <source>
        <dbReference type="EMBL" id="RGX29847.1"/>
    </source>
</evidence>
<evidence type="ECO:0000259" key="1">
    <source>
        <dbReference type="Pfam" id="PF07687"/>
    </source>
</evidence>
<sequence>MDADFISSEIERNRDEIVKLSLDLWENPEGPYEEFKASAWTADLLEKHGFEVEREAGGIKTAIKARYGAGRPVIGFLGEYDALPGLSQARSSAPEPVPGQNYGHGCGHNLICGANASAVIALKAQMERDHIPGTIVFYGCPAEEVLTGKPFMARAGLFDGLDAALAFHPMESNMTTCGNMAAADMAKFHFKGISAHASADPYNGRSALDAVELMDIGANYLREHIKPDARIHYVITEGGTAPNIVPERACVWYFVRAAKREDVEEVYERLVDVARGAALMTGTQLEVEYLGGCYDTLNNSVLEEVVHRAMLETRQEPWTGEEIAYASELNRFYEANRAAVLDRYDLPDNMEIHEGVLPMLTYGDCSSSDVGDVAHIVPTAFFTTACSNIGAPGHSWQITACSAHSIGWKGMLYGAKILAKSALELLTVPELMEKAGQEFRKATKGKPYRCPLPEGMRAPGEL</sequence>
<dbReference type="PIRSF" id="PIRSF037227">
    <property type="entry name" value="Aminobenzoyl-glu_utiliz_pB"/>
    <property type="match status" value="1"/>
</dbReference>
<protein>
    <submittedName>
        <fullName evidence="2">Amidohydrolase</fullName>
    </submittedName>
</protein>
<dbReference type="GO" id="GO:0046657">
    <property type="term" value="P:folic acid catabolic process"/>
    <property type="evidence" value="ECO:0007669"/>
    <property type="project" value="TreeGrafter"/>
</dbReference>
<keyword evidence="2" id="KW-0378">Hydrolase</keyword>
<dbReference type="OrthoDB" id="9781032at2"/>
<dbReference type="PANTHER" id="PTHR30575">
    <property type="entry name" value="PEPTIDASE M20"/>
    <property type="match status" value="1"/>
</dbReference>
<dbReference type="Gene3D" id="3.30.70.360">
    <property type="match status" value="1"/>
</dbReference>
<dbReference type="GO" id="GO:0005737">
    <property type="term" value="C:cytoplasm"/>
    <property type="evidence" value="ECO:0007669"/>
    <property type="project" value="TreeGrafter"/>
</dbReference>
<reference evidence="2 3" key="1">
    <citation type="submission" date="2018-08" db="EMBL/GenBank/DDBJ databases">
        <title>A genome reference for cultivated species of the human gut microbiota.</title>
        <authorList>
            <person name="Zou Y."/>
            <person name="Xue W."/>
            <person name="Luo G."/>
        </authorList>
    </citation>
    <scope>NUCLEOTIDE SEQUENCE [LARGE SCALE GENOMIC DNA]</scope>
    <source>
        <strain evidence="2 3">AF04-15</strain>
    </source>
</reference>
<dbReference type="InterPro" id="IPR011650">
    <property type="entry name" value="Peptidase_M20_dimer"/>
</dbReference>
<comment type="caution">
    <text evidence="2">The sequence shown here is derived from an EMBL/GenBank/DDBJ whole genome shotgun (WGS) entry which is preliminary data.</text>
</comment>
<accession>A0A413FGE5</accession>
<dbReference type="Gene3D" id="3.40.630.10">
    <property type="entry name" value="Zn peptidases"/>
    <property type="match status" value="1"/>
</dbReference>